<evidence type="ECO:0000313" key="3">
    <source>
        <dbReference type="EMBL" id="NYI97076.1"/>
    </source>
</evidence>
<dbReference type="InterPro" id="IPR003594">
    <property type="entry name" value="HATPase_dom"/>
</dbReference>
<evidence type="ECO:0000259" key="2">
    <source>
        <dbReference type="Pfam" id="PF13581"/>
    </source>
</evidence>
<sequence>MLAALNTAGVPVPEERRAAALLLCSEAATNAVLHTGSAGTCFRVRLHAFPGRIRVEVEDGGGPTRPVLVTAAPADEHGRGLGLIDHYADEWGPRATGPGIYYVLTWDARSVTA</sequence>
<dbReference type="Gene3D" id="3.30.565.10">
    <property type="entry name" value="Histidine kinase-like ATPase, C-terminal domain"/>
    <property type="match status" value="1"/>
</dbReference>
<dbReference type="Proteomes" id="UP000575985">
    <property type="component" value="Unassembled WGS sequence"/>
</dbReference>
<dbReference type="SUPFAM" id="SSF55874">
    <property type="entry name" value="ATPase domain of HSP90 chaperone/DNA topoisomerase II/histidine kinase"/>
    <property type="match status" value="1"/>
</dbReference>
<evidence type="ECO:0000313" key="4">
    <source>
        <dbReference type="Proteomes" id="UP000575985"/>
    </source>
</evidence>
<proteinExistence type="predicted"/>
<keyword evidence="1" id="KW-0723">Serine/threonine-protein kinase</keyword>
<dbReference type="EMBL" id="JACCFO010000001">
    <property type="protein sequence ID" value="NYI97076.1"/>
    <property type="molecule type" value="Genomic_DNA"/>
</dbReference>
<dbReference type="AlphaFoldDB" id="A0A853BQW4"/>
<keyword evidence="1" id="KW-0418">Kinase</keyword>
<dbReference type="PANTHER" id="PTHR35526:SF3">
    <property type="entry name" value="ANTI-SIGMA-F FACTOR RSBW"/>
    <property type="match status" value="1"/>
</dbReference>
<accession>A0A853BQW4</accession>
<evidence type="ECO:0000256" key="1">
    <source>
        <dbReference type="ARBA" id="ARBA00022527"/>
    </source>
</evidence>
<comment type="caution">
    <text evidence="3">The sequence shown here is derived from an EMBL/GenBank/DDBJ whole genome shotgun (WGS) entry which is preliminary data.</text>
</comment>
<organism evidence="3 4">
    <name type="scientific">Streptomonospora nanhaiensis</name>
    <dbReference type="NCBI Taxonomy" id="1323731"/>
    <lineage>
        <taxon>Bacteria</taxon>
        <taxon>Bacillati</taxon>
        <taxon>Actinomycetota</taxon>
        <taxon>Actinomycetes</taxon>
        <taxon>Streptosporangiales</taxon>
        <taxon>Nocardiopsidaceae</taxon>
        <taxon>Streptomonospora</taxon>
    </lineage>
</organism>
<reference evidence="3 4" key="1">
    <citation type="submission" date="2020-07" db="EMBL/GenBank/DDBJ databases">
        <title>Sequencing the genomes of 1000 actinobacteria strains.</title>
        <authorList>
            <person name="Klenk H.-P."/>
        </authorList>
    </citation>
    <scope>NUCLEOTIDE SEQUENCE [LARGE SCALE GENOMIC DNA]</scope>
    <source>
        <strain evidence="3 4">DSM 45927</strain>
    </source>
</reference>
<dbReference type="InterPro" id="IPR036890">
    <property type="entry name" value="HATPase_C_sf"/>
</dbReference>
<dbReference type="CDD" id="cd16936">
    <property type="entry name" value="HATPase_RsbW-like"/>
    <property type="match status" value="1"/>
</dbReference>
<dbReference type="Pfam" id="PF13581">
    <property type="entry name" value="HATPase_c_2"/>
    <property type="match status" value="1"/>
</dbReference>
<protein>
    <submittedName>
        <fullName evidence="3">Anti-sigma regulatory factor (Ser/Thr protein kinase)</fullName>
    </submittedName>
</protein>
<dbReference type="PANTHER" id="PTHR35526">
    <property type="entry name" value="ANTI-SIGMA-F FACTOR RSBW-RELATED"/>
    <property type="match status" value="1"/>
</dbReference>
<name>A0A853BQW4_9ACTN</name>
<feature type="domain" description="Histidine kinase/HSP90-like ATPase" evidence="2">
    <location>
        <begin position="8"/>
        <end position="91"/>
    </location>
</feature>
<dbReference type="InterPro" id="IPR050267">
    <property type="entry name" value="Anti-sigma-factor_SerPK"/>
</dbReference>
<gene>
    <name evidence="3" type="ORF">HNR12_003353</name>
</gene>
<keyword evidence="1" id="KW-0808">Transferase</keyword>
<dbReference type="GO" id="GO:0004674">
    <property type="term" value="F:protein serine/threonine kinase activity"/>
    <property type="evidence" value="ECO:0007669"/>
    <property type="project" value="UniProtKB-KW"/>
</dbReference>
<keyword evidence="4" id="KW-1185">Reference proteome</keyword>